<feature type="transmembrane region" description="Helical" evidence="5">
    <location>
        <begin position="192"/>
        <end position="211"/>
    </location>
</feature>
<evidence type="ECO:0000256" key="5">
    <source>
        <dbReference type="SAM" id="Phobius"/>
    </source>
</evidence>
<dbReference type="RefSeq" id="WP_024098206.1">
    <property type="nucleotide sequence ID" value="NZ_CP010588.1"/>
</dbReference>
<dbReference type="PANTHER" id="PTHR32322:SF9">
    <property type="entry name" value="AMINO-ACID METABOLITE EFFLUX PUMP-RELATED"/>
    <property type="match status" value="1"/>
</dbReference>
<dbReference type="Proteomes" id="UP000217545">
    <property type="component" value="Chromosome"/>
</dbReference>
<keyword evidence="4 5" id="KW-0472">Membrane</keyword>
<feature type="transmembrane region" description="Helical" evidence="5">
    <location>
        <begin position="276"/>
        <end position="293"/>
    </location>
</feature>
<evidence type="ECO:0000256" key="4">
    <source>
        <dbReference type="ARBA" id="ARBA00023136"/>
    </source>
</evidence>
<feature type="transmembrane region" description="Helical" evidence="5">
    <location>
        <begin position="251"/>
        <end position="270"/>
    </location>
</feature>
<dbReference type="EMBL" id="CP010784">
    <property type="protein sequence ID" value="ATF06886.1"/>
    <property type="molecule type" value="Genomic_DNA"/>
</dbReference>
<feature type="transmembrane region" description="Helical" evidence="5">
    <location>
        <begin position="98"/>
        <end position="122"/>
    </location>
</feature>
<name>A0AAC9ZAA0_9RHOB</name>
<feature type="domain" description="EamA" evidence="6">
    <location>
        <begin position="165"/>
        <end position="293"/>
    </location>
</feature>
<dbReference type="GeneID" id="31847213"/>
<dbReference type="InterPro" id="IPR000620">
    <property type="entry name" value="EamA_dom"/>
</dbReference>
<keyword evidence="3 5" id="KW-1133">Transmembrane helix</keyword>
<feature type="transmembrane region" description="Helical" evidence="5">
    <location>
        <begin position="72"/>
        <end position="92"/>
    </location>
</feature>
<feature type="transmembrane region" description="Helical" evidence="5">
    <location>
        <begin position="40"/>
        <end position="60"/>
    </location>
</feature>
<organism evidence="7 8">
    <name type="scientific">Phaeobacter gallaeciensis</name>
    <dbReference type="NCBI Taxonomy" id="60890"/>
    <lineage>
        <taxon>Bacteria</taxon>
        <taxon>Pseudomonadati</taxon>
        <taxon>Pseudomonadota</taxon>
        <taxon>Alphaproteobacteria</taxon>
        <taxon>Rhodobacterales</taxon>
        <taxon>Roseobacteraceae</taxon>
        <taxon>Phaeobacter</taxon>
    </lineage>
</organism>
<proteinExistence type="predicted"/>
<dbReference type="Pfam" id="PF00892">
    <property type="entry name" value="EamA"/>
    <property type="match status" value="2"/>
</dbReference>
<evidence type="ECO:0000256" key="3">
    <source>
        <dbReference type="ARBA" id="ARBA00022989"/>
    </source>
</evidence>
<feature type="transmembrane region" description="Helical" evidence="5">
    <location>
        <begin position="12"/>
        <end position="34"/>
    </location>
</feature>
<dbReference type="PANTHER" id="PTHR32322">
    <property type="entry name" value="INNER MEMBRANE TRANSPORTER"/>
    <property type="match status" value="1"/>
</dbReference>
<feature type="transmembrane region" description="Helical" evidence="5">
    <location>
        <begin position="161"/>
        <end position="180"/>
    </location>
</feature>
<dbReference type="SUPFAM" id="SSF103481">
    <property type="entry name" value="Multidrug resistance efflux transporter EmrE"/>
    <property type="match status" value="2"/>
</dbReference>
<feature type="domain" description="EamA" evidence="6">
    <location>
        <begin position="14"/>
        <end position="147"/>
    </location>
</feature>
<evidence type="ECO:0000256" key="2">
    <source>
        <dbReference type="ARBA" id="ARBA00022692"/>
    </source>
</evidence>
<dbReference type="GO" id="GO:0016020">
    <property type="term" value="C:membrane"/>
    <property type="evidence" value="ECO:0007669"/>
    <property type="project" value="UniProtKB-SubCell"/>
</dbReference>
<feature type="transmembrane region" description="Helical" evidence="5">
    <location>
        <begin position="223"/>
        <end position="244"/>
    </location>
</feature>
<feature type="transmembrane region" description="Helical" evidence="5">
    <location>
        <begin position="134"/>
        <end position="155"/>
    </location>
</feature>
<evidence type="ECO:0000259" key="6">
    <source>
        <dbReference type="Pfam" id="PF00892"/>
    </source>
</evidence>
<evidence type="ECO:0000313" key="7">
    <source>
        <dbReference type="EMBL" id="ATF06886.1"/>
    </source>
</evidence>
<dbReference type="InterPro" id="IPR037185">
    <property type="entry name" value="EmrE-like"/>
</dbReference>
<reference evidence="7 8" key="1">
    <citation type="journal article" date="2017" name="Front. Microbiol.">
        <title>Phaeobacter piscinae sp. nov., a species of the Roseobacter group and potential aquaculture probiont.</title>
        <authorList>
            <person name="Sonnenschein E.C."/>
            <person name="Phippen C.B.W."/>
            <person name="Nielsen K.F."/>
            <person name="Mateiu R.V."/>
            <person name="Melchiorsen J."/>
            <person name="Gram L."/>
            <person name="Overmann J."/>
            <person name="Freese H.M."/>
        </authorList>
    </citation>
    <scope>NUCLEOTIDE SEQUENCE [LARGE SCALE GENOMIC DNA]</scope>
    <source>
        <strain evidence="7 8">P63</strain>
    </source>
</reference>
<dbReference type="AlphaFoldDB" id="A0AAC9ZAA0"/>
<protein>
    <submittedName>
        <fullName evidence="7">Permease of the drug/metabolite transporter (DMT) superfamily protein</fullName>
    </submittedName>
</protein>
<keyword evidence="2 5" id="KW-0812">Transmembrane</keyword>
<gene>
    <name evidence="7" type="ORF">PhaeoP63_02835</name>
</gene>
<accession>A0AAC9ZAA0</accession>
<sequence length="308" mass="32240">MTNSPGATNWAKLLFLGVIWGASFMAVSLALRGFPPMTIAALRILIGALCLLAVIKAMGIALPSLRTSDGRIIWACALGMGFFTNALPFTLLSWGQTYVASGFAGVCMAVVPLFVLPLAHLLVPGEHMTLRRTISFLIGFAGVVVLIGLDAFRSAGTDFESLARLACLGASLCYAIGSIITRLCPQVNMLSLSAAALLCGAAMMTPAALWAEGVPELPAMQPLAAVIYLGLLPTALAQVLLVQVARSAGPAFLSTVNYQVPVWSVIFGAALLGETLPPQLFAALALILGGLLLSRNRRARGLPVKPLR</sequence>
<comment type="subcellular location">
    <subcellularLocation>
        <location evidence="1">Membrane</location>
        <topology evidence="1">Multi-pass membrane protein</topology>
    </subcellularLocation>
</comment>
<dbReference type="InterPro" id="IPR050638">
    <property type="entry name" value="AA-Vitamin_Transporters"/>
</dbReference>
<evidence type="ECO:0000256" key="1">
    <source>
        <dbReference type="ARBA" id="ARBA00004141"/>
    </source>
</evidence>
<evidence type="ECO:0000313" key="8">
    <source>
        <dbReference type="Proteomes" id="UP000217545"/>
    </source>
</evidence>